<dbReference type="Pfam" id="PF03033">
    <property type="entry name" value="Glyco_transf_28"/>
    <property type="match status" value="1"/>
</dbReference>
<dbReference type="EMBL" id="AZRA01000056">
    <property type="protein sequence ID" value="KDB52159.1"/>
    <property type="molecule type" value="Genomic_DNA"/>
</dbReference>
<feature type="domain" description="Erythromycin biosynthesis protein CIII-like C-terminal" evidence="2">
    <location>
        <begin position="280"/>
        <end position="414"/>
    </location>
</feature>
<dbReference type="GO" id="GO:0016758">
    <property type="term" value="F:hexosyltransferase activity"/>
    <property type="evidence" value="ECO:0007669"/>
    <property type="project" value="InterPro"/>
</dbReference>
<dbReference type="Proteomes" id="UP000026714">
    <property type="component" value="Unassembled WGS sequence"/>
</dbReference>
<dbReference type="GO" id="GO:0033072">
    <property type="term" value="P:vancomycin biosynthetic process"/>
    <property type="evidence" value="ECO:0007669"/>
    <property type="project" value="UniProtKB-ARBA"/>
</dbReference>
<dbReference type="CDD" id="cd03784">
    <property type="entry name" value="GT1_Gtf-like"/>
    <property type="match status" value="1"/>
</dbReference>
<dbReference type="eggNOG" id="COG1819">
    <property type="taxonomic scope" value="Bacteria"/>
</dbReference>
<dbReference type="InterPro" id="IPR002213">
    <property type="entry name" value="UDP_glucos_trans"/>
</dbReference>
<dbReference type="Pfam" id="PF06722">
    <property type="entry name" value="EryCIII-like_C"/>
    <property type="match status" value="1"/>
</dbReference>
<dbReference type="SUPFAM" id="SSF53756">
    <property type="entry name" value="UDP-Glycosyltransferase/glycogen phosphorylase"/>
    <property type="match status" value="1"/>
</dbReference>
<dbReference type="InterPro" id="IPR050426">
    <property type="entry name" value="Glycosyltransferase_28"/>
</dbReference>
<evidence type="ECO:0000259" key="2">
    <source>
        <dbReference type="Pfam" id="PF06722"/>
    </source>
</evidence>
<dbReference type="AlphaFoldDB" id="A0A059KLS3"/>
<accession>A0A059KLS3</accession>
<name>A0A059KLS3_9BURK</name>
<comment type="caution">
    <text evidence="3">The sequence shown here is derived from an EMBL/GenBank/DDBJ whole genome shotgun (WGS) entry which is preliminary data.</text>
</comment>
<dbReference type="STRING" id="34103.SAMN05421778_10611"/>
<protein>
    <submittedName>
        <fullName evidence="3">Uncharacterized protein</fullName>
    </submittedName>
</protein>
<proteinExistence type="predicted"/>
<dbReference type="Gene3D" id="3.40.50.2000">
    <property type="entry name" value="Glycogen Phosphorylase B"/>
    <property type="match status" value="2"/>
</dbReference>
<evidence type="ECO:0000259" key="1">
    <source>
        <dbReference type="Pfam" id="PF03033"/>
    </source>
</evidence>
<dbReference type="InterPro" id="IPR010610">
    <property type="entry name" value="EryCIII-like_C"/>
</dbReference>
<dbReference type="PANTHER" id="PTHR48050">
    <property type="entry name" value="STEROL 3-BETA-GLUCOSYLTRANSFERASE"/>
    <property type="match status" value="1"/>
</dbReference>
<dbReference type="RefSeq" id="WP_037481899.1">
    <property type="nucleotide sequence ID" value="NZ_AZRA01000056.1"/>
</dbReference>
<dbReference type="GO" id="GO:0008194">
    <property type="term" value="F:UDP-glycosyltransferase activity"/>
    <property type="evidence" value="ECO:0007669"/>
    <property type="project" value="InterPro"/>
</dbReference>
<dbReference type="InterPro" id="IPR004276">
    <property type="entry name" value="GlycoTrans_28_N"/>
</dbReference>
<gene>
    <name evidence="3" type="ORF">X805_22540</name>
</gene>
<evidence type="ECO:0000313" key="4">
    <source>
        <dbReference type="Proteomes" id="UP000026714"/>
    </source>
</evidence>
<dbReference type="PANTHER" id="PTHR48050:SF13">
    <property type="entry name" value="STEROL 3-BETA-GLUCOSYLTRANSFERASE UGT80A2"/>
    <property type="match status" value="1"/>
</dbReference>
<dbReference type="GO" id="GO:0005975">
    <property type="term" value="P:carbohydrate metabolic process"/>
    <property type="evidence" value="ECO:0007669"/>
    <property type="project" value="InterPro"/>
</dbReference>
<organism evidence="3 4">
    <name type="scientific">Sphaerotilus natans subsp. natans DSM 6575</name>
    <dbReference type="NCBI Taxonomy" id="1286631"/>
    <lineage>
        <taxon>Bacteria</taxon>
        <taxon>Pseudomonadati</taxon>
        <taxon>Pseudomonadota</taxon>
        <taxon>Betaproteobacteria</taxon>
        <taxon>Burkholderiales</taxon>
        <taxon>Sphaerotilaceae</taxon>
        <taxon>Sphaerotilus</taxon>
    </lineage>
</organism>
<keyword evidence="4" id="KW-1185">Reference proteome</keyword>
<dbReference type="PATRIC" id="fig|1286631.3.peg.2218"/>
<sequence length="433" mass="46305">MSTPHYLLLTVGSTGDLHPFLWLGQALQTLGHEVTVLTHAYHCDRVRGAGLPVVGIGTDEDYLRVLRHPDLWDPKKGFAALLADYRRDLEQALQTLRTVRGAAPRVAIAHPFTVPGAAIARETGALQALVAVHLAPSSLRTCHDPLRMGDLAVPRWVPMRWRQALWRFVDRRWIDPVACPPLDAVRRAQGLPGIGTSFLPHIAQAPDLTVSLFPSWFAPSPPDWPRPFIEGDFPLFEAADATPAAFSPELAAFLAAGKAPLVFTAGTGNLQASGFFASALAALVRTGHRAVLLTSDRAQLPSELPPTVLWQPYVPLAALLPRVAAVVHHGGIGTTAEALRAGTPQLVTPFAWDQFDNADRVVALGAGQSLPARRLSARTLAGRLQALTGSASVRACCAGIAARFASMPAPDPVALCREIDRRLSGAAPLSTGR</sequence>
<feature type="domain" description="Glycosyltransferase family 28 N-terminal" evidence="1">
    <location>
        <begin position="7"/>
        <end position="81"/>
    </location>
</feature>
<evidence type="ECO:0000313" key="3">
    <source>
        <dbReference type="EMBL" id="KDB52159.1"/>
    </source>
</evidence>
<reference evidence="3 4" key="1">
    <citation type="journal article" date="2014" name="FEMS Microbiol. Ecol.">
        <title>Sphaerotilus natans encrusted with nanoball-shaped Fe(III) oxide minerals formed by nitrate-reducing mixotrophic Fe(II) oxidation.</title>
        <authorList>
            <person name="Park S."/>
            <person name="Kim D.H."/>
            <person name="Lee J.H."/>
            <person name="Hur H.G."/>
        </authorList>
    </citation>
    <scope>NUCLEOTIDE SEQUENCE [LARGE SCALE GENOMIC DNA]</scope>
    <source>
        <strain evidence="3 4">DSM 6575</strain>
    </source>
</reference>